<feature type="transmembrane region" description="Helical" evidence="5">
    <location>
        <begin position="52"/>
        <end position="73"/>
    </location>
</feature>
<evidence type="ECO:0000256" key="1">
    <source>
        <dbReference type="ARBA" id="ARBA00004141"/>
    </source>
</evidence>
<sequence>MGKIHQCHTTLACVMGSILTASLSVWPSYTIAEFTSNSTTVIQSPMSSFETSLVGSLPSLGGMLGTMCAGMIIDGFGRKNGGLFIALIYLLSWVMMDLTSSTMIILIARFLSGISMGASSVHAPIPISEVADESIRGMLSSAPMASYCIGAMLSYFIWDGP</sequence>
<evidence type="ECO:0000256" key="5">
    <source>
        <dbReference type="SAM" id="Phobius"/>
    </source>
</evidence>
<dbReference type="Gene3D" id="1.20.1250.20">
    <property type="entry name" value="MFS general substrate transporter like domains"/>
    <property type="match status" value="1"/>
</dbReference>
<dbReference type="PROSITE" id="PS00216">
    <property type="entry name" value="SUGAR_TRANSPORT_1"/>
    <property type="match status" value="1"/>
</dbReference>
<evidence type="ECO:0000256" key="2">
    <source>
        <dbReference type="ARBA" id="ARBA00022692"/>
    </source>
</evidence>
<evidence type="ECO:0000313" key="8">
    <source>
        <dbReference type="Proteomes" id="UP001497472"/>
    </source>
</evidence>
<dbReference type="EMBL" id="CAVLEF010000004">
    <property type="protein sequence ID" value="CAK1543398.1"/>
    <property type="molecule type" value="Genomic_DNA"/>
</dbReference>
<organism evidence="7 8">
    <name type="scientific">Leptosia nina</name>
    <dbReference type="NCBI Taxonomy" id="320188"/>
    <lineage>
        <taxon>Eukaryota</taxon>
        <taxon>Metazoa</taxon>
        <taxon>Ecdysozoa</taxon>
        <taxon>Arthropoda</taxon>
        <taxon>Hexapoda</taxon>
        <taxon>Insecta</taxon>
        <taxon>Pterygota</taxon>
        <taxon>Neoptera</taxon>
        <taxon>Endopterygota</taxon>
        <taxon>Lepidoptera</taxon>
        <taxon>Glossata</taxon>
        <taxon>Ditrysia</taxon>
        <taxon>Papilionoidea</taxon>
        <taxon>Pieridae</taxon>
        <taxon>Pierinae</taxon>
        <taxon>Leptosia</taxon>
    </lineage>
</organism>
<dbReference type="PANTHER" id="PTHR48021:SF1">
    <property type="entry name" value="GH07001P-RELATED"/>
    <property type="match status" value="1"/>
</dbReference>
<keyword evidence="2 5" id="KW-0812">Transmembrane</keyword>
<accession>A0AAV1J2S6</accession>
<proteinExistence type="predicted"/>
<dbReference type="PANTHER" id="PTHR48021">
    <property type="match status" value="1"/>
</dbReference>
<comment type="caution">
    <text evidence="7">The sequence shown here is derived from an EMBL/GenBank/DDBJ whole genome shotgun (WGS) entry which is preliminary data.</text>
</comment>
<evidence type="ECO:0000256" key="4">
    <source>
        <dbReference type="ARBA" id="ARBA00023136"/>
    </source>
</evidence>
<keyword evidence="4 5" id="KW-0472">Membrane</keyword>
<evidence type="ECO:0000313" key="7">
    <source>
        <dbReference type="EMBL" id="CAK1543398.1"/>
    </source>
</evidence>
<keyword evidence="8" id="KW-1185">Reference proteome</keyword>
<feature type="transmembrane region" description="Helical" evidence="5">
    <location>
        <begin position="12"/>
        <end position="32"/>
    </location>
</feature>
<dbReference type="Proteomes" id="UP001497472">
    <property type="component" value="Unassembled WGS sequence"/>
</dbReference>
<feature type="domain" description="Major facilitator superfamily (MFS) profile" evidence="6">
    <location>
        <begin position="1"/>
        <end position="161"/>
    </location>
</feature>
<dbReference type="GO" id="GO:0022857">
    <property type="term" value="F:transmembrane transporter activity"/>
    <property type="evidence" value="ECO:0007669"/>
    <property type="project" value="InterPro"/>
</dbReference>
<name>A0AAV1J2S6_9NEOP</name>
<dbReference type="InterPro" id="IPR050549">
    <property type="entry name" value="MFS_Trehalose_Transporter"/>
</dbReference>
<dbReference type="Pfam" id="PF00083">
    <property type="entry name" value="Sugar_tr"/>
    <property type="match status" value="1"/>
</dbReference>
<dbReference type="AlphaFoldDB" id="A0AAV1J2S6"/>
<comment type="subcellular location">
    <subcellularLocation>
        <location evidence="1">Membrane</location>
        <topology evidence="1">Multi-pass membrane protein</topology>
    </subcellularLocation>
</comment>
<keyword evidence="3 5" id="KW-1133">Transmembrane helix</keyword>
<gene>
    <name evidence="7" type="ORF">LNINA_LOCUS3214</name>
</gene>
<dbReference type="InterPro" id="IPR020846">
    <property type="entry name" value="MFS_dom"/>
</dbReference>
<dbReference type="GO" id="GO:0016020">
    <property type="term" value="C:membrane"/>
    <property type="evidence" value="ECO:0007669"/>
    <property type="project" value="UniProtKB-SubCell"/>
</dbReference>
<protein>
    <recommendedName>
        <fullName evidence="6">Major facilitator superfamily (MFS) profile domain-containing protein</fullName>
    </recommendedName>
</protein>
<dbReference type="SUPFAM" id="SSF103473">
    <property type="entry name" value="MFS general substrate transporter"/>
    <property type="match status" value="1"/>
</dbReference>
<dbReference type="InterPro" id="IPR005829">
    <property type="entry name" value="Sugar_transporter_CS"/>
</dbReference>
<dbReference type="InterPro" id="IPR036259">
    <property type="entry name" value="MFS_trans_sf"/>
</dbReference>
<dbReference type="PROSITE" id="PS50850">
    <property type="entry name" value="MFS"/>
    <property type="match status" value="1"/>
</dbReference>
<reference evidence="7 8" key="1">
    <citation type="submission" date="2023-11" db="EMBL/GenBank/DDBJ databases">
        <authorList>
            <person name="Okamura Y."/>
        </authorList>
    </citation>
    <scope>NUCLEOTIDE SEQUENCE [LARGE SCALE GENOMIC DNA]</scope>
</reference>
<evidence type="ECO:0000256" key="3">
    <source>
        <dbReference type="ARBA" id="ARBA00022989"/>
    </source>
</evidence>
<feature type="transmembrane region" description="Helical" evidence="5">
    <location>
        <begin position="80"/>
        <end position="96"/>
    </location>
</feature>
<evidence type="ECO:0000259" key="6">
    <source>
        <dbReference type="PROSITE" id="PS50850"/>
    </source>
</evidence>
<dbReference type="InterPro" id="IPR005828">
    <property type="entry name" value="MFS_sugar_transport-like"/>
</dbReference>